<feature type="region of interest" description="Disordered" evidence="1">
    <location>
        <begin position="1"/>
        <end position="28"/>
    </location>
</feature>
<name>A0ABD0QBT0_CIRMR</name>
<feature type="region of interest" description="Disordered" evidence="1">
    <location>
        <begin position="44"/>
        <end position="69"/>
    </location>
</feature>
<feature type="non-terminal residue" evidence="2">
    <location>
        <position position="69"/>
    </location>
</feature>
<sequence>PNIALTTANVITERHTAKPTPRPSTPASSRCLVQLEDALKLWEPNTEPCCSSSSEQRYHRPNIRRPASS</sequence>
<organism evidence="2 3">
    <name type="scientific">Cirrhinus mrigala</name>
    <name type="common">Mrigala</name>
    <dbReference type="NCBI Taxonomy" id="683832"/>
    <lineage>
        <taxon>Eukaryota</taxon>
        <taxon>Metazoa</taxon>
        <taxon>Chordata</taxon>
        <taxon>Craniata</taxon>
        <taxon>Vertebrata</taxon>
        <taxon>Euteleostomi</taxon>
        <taxon>Actinopterygii</taxon>
        <taxon>Neopterygii</taxon>
        <taxon>Teleostei</taxon>
        <taxon>Ostariophysi</taxon>
        <taxon>Cypriniformes</taxon>
        <taxon>Cyprinidae</taxon>
        <taxon>Labeoninae</taxon>
        <taxon>Labeonini</taxon>
        <taxon>Cirrhinus</taxon>
    </lineage>
</organism>
<feature type="compositionally biased region" description="Polar residues" evidence="1">
    <location>
        <begin position="1"/>
        <end position="10"/>
    </location>
</feature>
<evidence type="ECO:0000313" key="2">
    <source>
        <dbReference type="EMBL" id="KAL0183705.1"/>
    </source>
</evidence>
<keyword evidence="3" id="KW-1185">Reference proteome</keyword>
<dbReference type="Proteomes" id="UP001529510">
    <property type="component" value="Unassembled WGS sequence"/>
</dbReference>
<evidence type="ECO:0000313" key="3">
    <source>
        <dbReference type="Proteomes" id="UP001529510"/>
    </source>
</evidence>
<feature type="non-terminal residue" evidence="2">
    <location>
        <position position="1"/>
    </location>
</feature>
<dbReference type="EMBL" id="JAMKFB020000009">
    <property type="protein sequence ID" value="KAL0183705.1"/>
    <property type="molecule type" value="Genomic_DNA"/>
</dbReference>
<accession>A0ABD0QBT0</accession>
<comment type="caution">
    <text evidence="2">The sequence shown here is derived from an EMBL/GenBank/DDBJ whole genome shotgun (WGS) entry which is preliminary data.</text>
</comment>
<evidence type="ECO:0000256" key="1">
    <source>
        <dbReference type="SAM" id="MobiDB-lite"/>
    </source>
</evidence>
<protein>
    <submittedName>
        <fullName evidence="2">Uncharacterized protein</fullName>
    </submittedName>
</protein>
<gene>
    <name evidence="2" type="ORF">M9458_019401</name>
</gene>
<proteinExistence type="predicted"/>
<reference evidence="2 3" key="1">
    <citation type="submission" date="2024-05" db="EMBL/GenBank/DDBJ databases">
        <title>Genome sequencing and assembly of Indian major carp, Cirrhinus mrigala (Hamilton, 1822).</title>
        <authorList>
            <person name="Mohindra V."/>
            <person name="Chowdhury L.M."/>
            <person name="Lal K."/>
            <person name="Jena J.K."/>
        </authorList>
    </citation>
    <scope>NUCLEOTIDE SEQUENCE [LARGE SCALE GENOMIC DNA]</scope>
    <source>
        <strain evidence="2">CM1030</strain>
        <tissue evidence="2">Blood</tissue>
    </source>
</reference>
<dbReference type="AlphaFoldDB" id="A0ABD0QBT0"/>